<dbReference type="InterPro" id="IPR049171">
    <property type="entry name" value="GLGE_C"/>
</dbReference>
<evidence type="ECO:0000313" key="10">
    <source>
        <dbReference type="Proteomes" id="UP000321797"/>
    </source>
</evidence>
<evidence type="ECO:0000256" key="4">
    <source>
        <dbReference type="ARBA" id="ARBA00023277"/>
    </source>
</evidence>
<dbReference type="Gene3D" id="1.20.58.80">
    <property type="entry name" value="Phosphotransferase system, lactose/cellobiose-type IIA subunit"/>
    <property type="match status" value="1"/>
</dbReference>
<sequence>MLRDAGPPGGGYRGRSSGRANHDERSAVAGRVEVDDVEPVISCGRYPAKAVVGETVPVKATVWREGHEAVAATLVVRYVGRRYPLPGDPPAAAPAGAALHLPMQTGFDAYVFHGAFTPDAVGLWTYRVEGWGDPLQSWRHAVTAKLDAGQGSTELSNDLLIGAGLLDRAAAGVPSARRKPVRAAAAALRASGDAVSRAAQALSAELDELLARYPLRELVTAGVEHQVWVDRPLARSGAWYEMFPRSTGGWDSDGRPVHGTFATAAAALPRIAQMGFDVVYLPPVHPIGRIHRKGRNNSATAEPGDVGSPWAIGSTEGGHDAIHPELGGIGDFDDFVAAARRLDLEVALDLALQCAPDHPWATQHREWFTELPDGTIAYAENPPKKYQDIYPLNFDNDPAGLYAEVLRVVRFWIDHGVKIFRVDNPHTKPPDFWLWLIAAVKNIDADVLFLSEAFTPPARQYGLAKLGFTQSYSYFTWRTTKAEITEFGQQIAELADFRRPNLFVNTPDILHASLQYGGPGMFAIRAVLASTLGPTWGVYSGFELFEDRALHEGSEEYLDSEKYELRPRDFAGALAEGRSLEPFIARLNEIRRLHPAFNQLRTVHFHHVDNDALLAYSKFDPVSGDTVLVVVTLNPFGAEQAMLRLDMWALGMPDYQRFWVRDQISGEDYNWGQENFVRLDPAHAVAHIVTMPPINAGARSEMLRRS</sequence>
<evidence type="ECO:0000256" key="6">
    <source>
        <dbReference type="HAMAP-Rule" id="MF_02124"/>
    </source>
</evidence>
<dbReference type="SUPFAM" id="SSF51445">
    <property type="entry name" value="(Trans)glycosidases"/>
    <property type="match status" value="1"/>
</dbReference>
<feature type="binding site" evidence="6">
    <location>
        <position position="293"/>
    </location>
    <ligand>
        <name>alpha-maltose 1-phosphate</name>
        <dbReference type="ChEBI" id="CHEBI:63576"/>
    </ligand>
</feature>
<feature type="domain" description="Glycosyl hydrolase family 13 catalytic" evidence="8">
    <location>
        <begin position="237"/>
        <end position="578"/>
    </location>
</feature>
<dbReference type="HAMAP" id="MF_02124">
    <property type="entry name" value="GlgE"/>
    <property type="match status" value="1"/>
</dbReference>
<comment type="catalytic activity">
    <reaction evidence="5 6">
        <text>alpha-maltose 1-phosphate + [(1-&gt;4)-alpha-D-glucosyl](n) = [(1-&gt;4)-alpha-D-glucosyl](n+2) + phosphate</text>
        <dbReference type="Rhea" id="RHEA:42692"/>
        <dbReference type="Rhea" id="RHEA-COMP:9584"/>
        <dbReference type="Rhea" id="RHEA-COMP:10183"/>
        <dbReference type="ChEBI" id="CHEBI:15444"/>
        <dbReference type="ChEBI" id="CHEBI:43474"/>
        <dbReference type="ChEBI" id="CHEBI:63576"/>
        <dbReference type="EC" id="2.4.99.16"/>
    </reaction>
</comment>
<dbReference type="InterPro" id="IPR026585">
    <property type="entry name" value="GlgE"/>
</dbReference>
<feature type="binding site" evidence="6">
    <location>
        <position position="388"/>
    </location>
    <ligand>
        <name>alpha-maltose 1-phosphate</name>
        <dbReference type="ChEBI" id="CHEBI:63576"/>
    </ligand>
</feature>
<protein>
    <recommendedName>
        <fullName evidence="6">Alpha-1,4-glucan:maltose-1-phosphate maltosyltransferase</fullName>
        <shortName evidence="6">GMPMT</shortName>
        <ecNumber evidence="6">2.4.99.16</ecNumber>
    </recommendedName>
    <alternativeName>
        <fullName evidence="6">(1-&gt;4)-alpha-D-glucan:maltose-1-phosphate alpha-D-maltosyltransferase</fullName>
    </alternativeName>
</protein>
<keyword evidence="2 6" id="KW-0328">Glycosyltransferase</keyword>
<accession>A0A5C7YER9</accession>
<dbReference type="InterPro" id="IPR013780">
    <property type="entry name" value="Glyco_hydro_b"/>
</dbReference>
<feature type="active site" description="Nucleophile" evidence="6">
    <location>
        <position position="423"/>
    </location>
</feature>
<dbReference type="Proteomes" id="UP000321797">
    <property type="component" value="Unassembled WGS sequence"/>
</dbReference>
<dbReference type="Pfam" id="PF11896">
    <property type="entry name" value="GlgE_dom_N_S"/>
    <property type="match status" value="1"/>
</dbReference>
<dbReference type="Pfam" id="PF21702">
    <property type="entry name" value="GLGE_C"/>
    <property type="match status" value="1"/>
</dbReference>
<dbReference type="EC" id="2.4.99.16" evidence="6"/>
<comment type="subunit">
    <text evidence="1 6">Homodimer.</text>
</comment>
<evidence type="ECO:0000256" key="1">
    <source>
        <dbReference type="ARBA" id="ARBA00011738"/>
    </source>
</evidence>
<dbReference type="GO" id="GO:0004553">
    <property type="term" value="F:hydrolase activity, hydrolyzing O-glycosyl compounds"/>
    <property type="evidence" value="ECO:0007669"/>
    <property type="project" value="InterPro"/>
</dbReference>
<feature type="region of interest" description="Disordered" evidence="7">
    <location>
        <begin position="1"/>
        <end position="29"/>
    </location>
</feature>
<evidence type="ECO:0000256" key="2">
    <source>
        <dbReference type="ARBA" id="ARBA00022676"/>
    </source>
</evidence>
<dbReference type="InterPro" id="IPR021828">
    <property type="entry name" value="GlgE_dom_N/S"/>
</dbReference>
<evidence type="ECO:0000259" key="8">
    <source>
        <dbReference type="SMART" id="SM00642"/>
    </source>
</evidence>
<dbReference type="PANTHER" id="PTHR47786:SF2">
    <property type="entry name" value="GLYCOSYL HYDROLASE FAMILY 13 CATALYTIC DOMAIN-CONTAINING PROTEIN"/>
    <property type="match status" value="1"/>
</dbReference>
<dbReference type="InterPro" id="IPR013783">
    <property type="entry name" value="Ig-like_fold"/>
</dbReference>
<dbReference type="OrthoDB" id="9805159at2"/>
<dbReference type="SMART" id="SM00642">
    <property type="entry name" value="Aamy"/>
    <property type="match status" value="1"/>
</dbReference>
<feature type="binding site" evidence="6">
    <location>
        <begin position="562"/>
        <end position="563"/>
    </location>
    <ligand>
        <name>alpha-maltose 1-phosphate</name>
        <dbReference type="ChEBI" id="CHEBI:63576"/>
    </ligand>
</feature>
<dbReference type="CDD" id="cd11344">
    <property type="entry name" value="AmyAc_GlgE_like"/>
    <property type="match status" value="1"/>
</dbReference>
<dbReference type="Gene3D" id="2.60.40.10">
    <property type="entry name" value="Immunoglobulins"/>
    <property type="match status" value="1"/>
</dbReference>
<comment type="similarity">
    <text evidence="6">Belongs to the glycosyl hydrolase 13 family. GlgE subfamily.</text>
</comment>
<evidence type="ECO:0000256" key="7">
    <source>
        <dbReference type="SAM" id="MobiDB-lite"/>
    </source>
</evidence>
<feature type="active site" description="Proton donor" evidence="6">
    <location>
        <position position="452"/>
    </location>
</feature>
<comment type="function">
    <text evidence="6">Maltosyltransferase that uses maltose 1-phosphate (M1P) as the sugar donor to elongate linear or branched alpha-(1-&gt;4)-glucans. Is involved in a branched alpha-glucan biosynthetic pathway from trehalose, together with TreS, Mak and GlgB.</text>
</comment>
<dbReference type="InterPro" id="IPR017853">
    <property type="entry name" value="GH"/>
</dbReference>
<dbReference type="AlphaFoldDB" id="A0A5C7YER9"/>
<comment type="caution">
    <text evidence="9">The sequence shown here is derived from an EMBL/GenBank/DDBJ whole genome shotgun (WGS) entry which is preliminary data.</text>
</comment>
<feature type="binding site" evidence="6">
    <location>
        <position position="353"/>
    </location>
    <ligand>
        <name>alpha-maltose 1-phosphate</name>
        <dbReference type="ChEBI" id="CHEBI:63576"/>
    </ligand>
</feature>
<evidence type="ECO:0000313" key="9">
    <source>
        <dbReference type="EMBL" id="TXI60081.1"/>
    </source>
</evidence>
<organism evidence="9 10">
    <name type="scientific">Mycolicibacter arupensis</name>
    <dbReference type="NCBI Taxonomy" id="342002"/>
    <lineage>
        <taxon>Bacteria</taxon>
        <taxon>Bacillati</taxon>
        <taxon>Actinomycetota</taxon>
        <taxon>Actinomycetes</taxon>
        <taxon>Mycobacteriales</taxon>
        <taxon>Mycobacteriaceae</taxon>
        <taxon>Mycolicibacter</taxon>
    </lineage>
</organism>
<feature type="site" description="Transition state stabilizer" evidence="6">
    <location>
        <position position="508"/>
    </location>
</feature>
<dbReference type="GO" id="GO:0030979">
    <property type="term" value="P:alpha-glucan biosynthetic process"/>
    <property type="evidence" value="ECO:0007669"/>
    <property type="project" value="UniProtKB-UniRule"/>
</dbReference>
<evidence type="ECO:0000256" key="5">
    <source>
        <dbReference type="ARBA" id="ARBA00048735"/>
    </source>
</evidence>
<dbReference type="Gene3D" id="2.60.40.1180">
    <property type="entry name" value="Golgi alpha-mannosidase II"/>
    <property type="match status" value="1"/>
</dbReference>
<dbReference type="EMBL" id="SSGD01000007">
    <property type="protein sequence ID" value="TXI60081.1"/>
    <property type="molecule type" value="Genomic_DNA"/>
</dbReference>
<proteinExistence type="inferred from homology"/>
<keyword evidence="4 6" id="KW-0119">Carbohydrate metabolism</keyword>
<dbReference type="InterPro" id="IPR006047">
    <property type="entry name" value="GH13_cat_dom"/>
</dbReference>
<reference evidence="9 10" key="1">
    <citation type="submission" date="2018-09" db="EMBL/GenBank/DDBJ databases">
        <title>Metagenome Assembled Genomes from an Advanced Water Purification Facility.</title>
        <authorList>
            <person name="Stamps B.W."/>
            <person name="Spear J.R."/>
        </authorList>
    </citation>
    <scope>NUCLEOTIDE SEQUENCE [LARGE SCALE GENOMIC DNA]</scope>
    <source>
        <strain evidence="9">Bin_29_2</strain>
    </source>
</reference>
<dbReference type="Gene3D" id="3.20.20.80">
    <property type="entry name" value="Glycosidases"/>
    <property type="match status" value="1"/>
</dbReference>
<name>A0A5C7YER9_9MYCO</name>
<gene>
    <name evidence="6" type="primary">glgE</name>
    <name evidence="9" type="ORF">E6Q54_01225</name>
</gene>
<dbReference type="GO" id="GO:0016758">
    <property type="term" value="F:hexosyltransferase activity"/>
    <property type="evidence" value="ECO:0007669"/>
    <property type="project" value="UniProtKB-UniRule"/>
</dbReference>
<dbReference type="PANTHER" id="PTHR47786">
    <property type="entry name" value="ALPHA-1,4-GLUCAN:MALTOSE-1-PHOSPHATE MALTOSYLTRANSFERASE"/>
    <property type="match status" value="1"/>
</dbReference>
<keyword evidence="3 6" id="KW-0808">Transferase</keyword>
<evidence type="ECO:0000256" key="3">
    <source>
        <dbReference type="ARBA" id="ARBA00022679"/>
    </source>
</evidence>
<feature type="binding site" evidence="6">
    <location>
        <position position="424"/>
    </location>
    <ligand>
        <name>alpha-maltose 1-phosphate</name>
        <dbReference type="ChEBI" id="CHEBI:63576"/>
    </ligand>
</feature>